<protein>
    <submittedName>
        <fullName evidence="3">Uncharacterized protein</fullName>
    </submittedName>
</protein>
<dbReference type="OrthoDB" id="197926at2759"/>
<feature type="region of interest" description="Disordered" evidence="2">
    <location>
        <begin position="730"/>
        <end position="759"/>
    </location>
</feature>
<feature type="region of interest" description="Disordered" evidence="2">
    <location>
        <begin position="1"/>
        <end position="21"/>
    </location>
</feature>
<evidence type="ECO:0000313" key="3">
    <source>
        <dbReference type="EMBL" id="GMI46108.1"/>
    </source>
</evidence>
<gene>
    <name evidence="3" type="ORF">TrCOL_g4963</name>
</gene>
<feature type="coiled-coil region" evidence="1">
    <location>
        <begin position="270"/>
        <end position="304"/>
    </location>
</feature>
<feature type="region of interest" description="Disordered" evidence="2">
    <location>
        <begin position="221"/>
        <end position="268"/>
    </location>
</feature>
<feature type="region of interest" description="Disordered" evidence="2">
    <location>
        <begin position="686"/>
        <end position="709"/>
    </location>
</feature>
<name>A0A9W7LDL8_9STRA</name>
<feature type="region of interest" description="Disordered" evidence="2">
    <location>
        <begin position="1378"/>
        <end position="1410"/>
    </location>
</feature>
<feature type="region of interest" description="Disordered" evidence="2">
    <location>
        <begin position="1486"/>
        <end position="1509"/>
    </location>
</feature>
<feature type="coiled-coil region" evidence="1">
    <location>
        <begin position="191"/>
        <end position="218"/>
    </location>
</feature>
<comment type="caution">
    <text evidence="3">The sequence shown here is derived from an EMBL/GenBank/DDBJ whole genome shotgun (WGS) entry which is preliminary data.</text>
</comment>
<keyword evidence="1" id="KW-0175">Coiled coil</keyword>
<accession>A0A9W7LDL8</accession>
<proteinExistence type="predicted"/>
<keyword evidence="4" id="KW-1185">Reference proteome</keyword>
<organism evidence="3 4">
    <name type="scientific">Triparma columacea</name>
    <dbReference type="NCBI Taxonomy" id="722753"/>
    <lineage>
        <taxon>Eukaryota</taxon>
        <taxon>Sar</taxon>
        <taxon>Stramenopiles</taxon>
        <taxon>Ochrophyta</taxon>
        <taxon>Bolidophyceae</taxon>
        <taxon>Parmales</taxon>
        <taxon>Triparmaceae</taxon>
        <taxon>Triparma</taxon>
    </lineage>
</organism>
<feature type="region of interest" description="Disordered" evidence="2">
    <location>
        <begin position="573"/>
        <end position="598"/>
    </location>
</feature>
<evidence type="ECO:0000256" key="2">
    <source>
        <dbReference type="SAM" id="MobiDB-lite"/>
    </source>
</evidence>
<reference evidence="4" key="1">
    <citation type="journal article" date="2023" name="Commun. Biol.">
        <title>Genome analysis of Parmales, the sister group of diatoms, reveals the evolutionary specialization of diatoms from phago-mixotrophs to photoautotrophs.</title>
        <authorList>
            <person name="Ban H."/>
            <person name="Sato S."/>
            <person name="Yoshikawa S."/>
            <person name="Yamada K."/>
            <person name="Nakamura Y."/>
            <person name="Ichinomiya M."/>
            <person name="Sato N."/>
            <person name="Blanc-Mathieu R."/>
            <person name="Endo H."/>
            <person name="Kuwata A."/>
            <person name="Ogata H."/>
        </authorList>
    </citation>
    <scope>NUCLEOTIDE SEQUENCE [LARGE SCALE GENOMIC DNA]</scope>
</reference>
<feature type="compositionally biased region" description="Basic and acidic residues" evidence="2">
    <location>
        <begin position="243"/>
        <end position="259"/>
    </location>
</feature>
<feature type="compositionally biased region" description="Basic and acidic residues" evidence="2">
    <location>
        <begin position="805"/>
        <end position="819"/>
    </location>
</feature>
<evidence type="ECO:0000313" key="4">
    <source>
        <dbReference type="Proteomes" id="UP001165065"/>
    </source>
</evidence>
<dbReference type="PANTHER" id="PTHR45615">
    <property type="entry name" value="MYOSIN HEAVY CHAIN, NON-MUSCLE"/>
    <property type="match status" value="1"/>
</dbReference>
<dbReference type="Proteomes" id="UP001165065">
    <property type="component" value="Unassembled WGS sequence"/>
</dbReference>
<feature type="coiled-coil region" evidence="1">
    <location>
        <begin position="489"/>
        <end position="552"/>
    </location>
</feature>
<feature type="region of interest" description="Disordered" evidence="2">
    <location>
        <begin position="805"/>
        <end position="829"/>
    </location>
</feature>
<sequence length="1539" mass="173104">MLHAMRPDSTPKRQFSKEHEDVKDKIRTILNSYDEFAEEGSALSDTTSKYQLDSLFEDFEGIVVRENDTLVGIHDNLKKSEVKGSAVIQDIEKDFDKAPQTLEMSNRAREALHSSLCKIASAMRNKTSLSASELEALQSEMQKAFDTISILEEDCQKHLGALGAKTKEYNKYREHSQKKMKGMDDSFNHRMNEMMMELRQTEINHEESLERVKELEKVIKSVTKGHKASSDHSSRSGAGWGDSPERSRKGHFEENGREESESDLDYVPSARQLADRAKELEVMLAQKERETDRLKNEVELLHKKEMESIMKAAAASAPKKVNTATTQTIVEKETIYPMMKSTESVIDYLEKFLEYYKHPDVLGVLDGLKKIKSVSEEKTKEASALTRENRVLQKKLGDVKKNLEEAERKLKEGGGKGGSTPRPGQDKGAAKALTELQIQLKDALGGRDALQKSLDTTSELLASTTSELQKVKGDLMAEKMKSVGLKSLMDTKEKQLESVKSALSEQKEALQSLIEDQGEKDGEEKMKYMQMMDELNKKLEVVSKREAELGEREVLLDVREKEVGVLRENLEGREKGLEERESGVDEREKRVQEKEKGVEEEAKKMAEGMKAMDVQQVSDGGLEEEIERLKDLLKKFGEVEQSENELNSRKDKLFEIEAEVEELEHALDKRRKEWDDDSHRLQEMEAKLRTTEKELSDREKSLESRKVELEEKEMELKESFDKVGLESEGLLHHDHPEGDEVSEIQLDPARRKDSVSVQPSSFKDMQIIAELKEQIDDLEEKLKKREEDVILLQGDLVALKDEAEKAVKEKGEVEEKEEKEKEEEEEEKQKELRAIVDDYEKRMGEITRLRAELEEREESLMAKEDALEKRKAEVEEHLANELEQVKVKVETSGPPGVLSGIDFDWLRGDYRSNRDQLGVLLMMVEDWVKGMKEGTWRVGEGGEDGLGLFEDGKKGEEGKKAFKLRLTEMHVNPLTSMYGVFKDSFDSKLRRKFQNILTQVERFGGFLTPDVCKSELVSAKEDLGREMKMHRTGIEECSTAVSQVERQMVKLINQAKANPEMSYSVVRNVIKKWGEKLEALGKVVGKQDALAGEFKELAAIWAGYVKVLQDEGEDEDTMGVAGMTGEMEKLRKEVDGCTKDVEDLGKRRKAIGEQIGVLGMEYEMANGKKEGTEFAGLFEIVVDDGFVNPDKDAADPAEIQRLNARIEDLLLEIEDLKGDKYEKMMSTDGSYGGLMFFAFLQEHHFEEKIDKIIGSVNELWEASKGGGGKHLSYSDLQKMVENIARHRMPLLGKIRSRYSKLHKKWSETRVKMMKELSLSGGDGDVAAICPVCNLDRRNVQLEKREGAKELKGGTGQFTKKIEKPVKQVQTTVGVMKMAKSWRSKSMREKESKGGKGGKGYKGGHNAKGGMAMEASRSSDFVGVGSGDEGSIGSIGSLESEVRAVSREAGQGLKMLGAVGKKGGGMERVKRKSRERIEVVLRSPMKARKGVGGREGGESPTLSLEQTGWGGVGEDMLGEGGFEVDGFMGESPEKVTLPGI</sequence>
<feature type="compositionally biased region" description="Gly residues" evidence="2">
    <location>
        <begin position="1394"/>
        <end position="1406"/>
    </location>
</feature>
<dbReference type="PANTHER" id="PTHR45615:SF80">
    <property type="entry name" value="GRIP DOMAIN-CONTAINING PROTEIN"/>
    <property type="match status" value="1"/>
</dbReference>
<feature type="region of interest" description="Disordered" evidence="2">
    <location>
        <begin position="408"/>
        <end position="429"/>
    </location>
</feature>
<dbReference type="EMBL" id="BRYA01000281">
    <property type="protein sequence ID" value="GMI46108.1"/>
    <property type="molecule type" value="Genomic_DNA"/>
</dbReference>
<evidence type="ECO:0000256" key="1">
    <source>
        <dbReference type="SAM" id="Coils"/>
    </source>
</evidence>